<keyword evidence="2 3" id="KW-0802">TPR repeat</keyword>
<dbReference type="Proteomes" id="UP001597241">
    <property type="component" value="Unassembled WGS sequence"/>
</dbReference>
<gene>
    <name evidence="4" type="ORF">ACFQ5N_07305</name>
</gene>
<name>A0ABW3WMJ5_9FLAO</name>
<proteinExistence type="predicted"/>
<dbReference type="InterPro" id="IPR011990">
    <property type="entry name" value="TPR-like_helical_dom_sf"/>
</dbReference>
<dbReference type="InterPro" id="IPR019734">
    <property type="entry name" value="TPR_rpt"/>
</dbReference>
<dbReference type="PROSITE" id="PS50293">
    <property type="entry name" value="TPR_REGION"/>
    <property type="match status" value="1"/>
</dbReference>
<dbReference type="EMBL" id="JBHTMV010000003">
    <property type="protein sequence ID" value="MFD1293639.1"/>
    <property type="molecule type" value="Genomic_DNA"/>
</dbReference>
<dbReference type="PANTHER" id="PTHR44943:SF8">
    <property type="entry name" value="TPR REPEAT-CONTAINING PROTEIN MJ0263"/>
    <property type="match status" value="1"/>
</dbReference>
<dbReference type="InterPro" id="IPR051685">
    <property type="entry name" value="Ycf3/AcsC/BcsC/TPR_MFPF"/>
</dbReference>
<evidence type="ECO:0000256" key="1">
    <source>
        <dbReference type="ARBA" id="ARBA00022737"/>
    </source>
</evidence>
<evidence type="ECO:0000313" key="4">
    <source>
        <dbReference type="EMBL" id="MFD1293639.1"/>
    </source>
</evidence>
<dbReference type="SUPFAM" id="SSF48452">
    <property type="entry name" value="TPR-like"/>
    <property type="match status" value="2"/>
</dbReference>
<dbReference type="Pfam" id="PF13181">
    <property type="entry name" value="TPR_8"/>
    <property type="match status" value="1"/>
</dbReference>
<dbReference type="PANTHER" id="PTHR44943">
    <property type="entry name" value="CELLULOSE SYNTHASE OPERON PROTEIN C"/>
    <property type="match status" value="1"/>
</dbReference>
<comment type="caution">
    <text evidence="4">The sequence shown here is derived from an EMBL/GenBank/DDBJ whole genome shotgun (WGS) entry which is preliminary data.</text>
</comment>
<dbReference type="RefSeq" id="WP_386808831.1">
    <property type="nucleotide sequence ID" value="NZ_JBHTMV010000003.1"/>
</dbReference>
<reference evidence="5" key="1">
    <citation type="journal article" date="2019" name="Int. J. Syst. Evol. Microbiol.">
        <title>The Global Catalogue of Microorganisms (GCM) 10K type strain sequencing project: providing services to taxonomists for standard genome sequencing and annotation.</title>
        <authorList>
            <consortium name="The Broad Institute Genomics Platform"/>
            <consortium name="The Broad Institute Genome Sequencing Center for Infectious Disease"/>
            <person name="Wu L."/>
            <person name="Ma J."/>
        </authorList>
    </citation>
    <scope>NUCLEOTIDE SEQUENCE [LARGE SCALE GENOMIC DNA]</scope>
    <source>
        <strain evidence="5">CCUG 62221</strain>
    </source>
</reference>
<organism evidence="4 5">
    <name type="scientific">Lutibacter holmesii</name>
    <dbReference type="NCBI Taxonomy" id="1137985"/>
    <lineage>
        <taxon>Bacteria</taxon>
        <taxon>Pseudomonadati</taxon>
        <taxon>Bacteroidota</taxon>
        <taxon>Flavobacteriia</taxon>
        <taxon>Flavobacteriales</taxon>
        <taxon>Flavobacteriaceae</taxon>
        <taxon>Lutibacter</taxon>
    </lineage>
</organism>
<feature type="repeat" description="TPR" evidence="3">
    <location>
        <begin position="300"/>
        <end position="333"/>
    </location>
</feature>
<accession>A0ABW3WMJ5</accession>
<keyword evidence="1" id="KW-0677">Repeat</keyword>
<dbReference type="Pfam" id="PF00515">
    <property type="entry name" value="TPR_1"/>
    <property type="match status" value="1"/>
</dbReference>
<evidence type="ECO:0000256" key="2">
    <source>
        <dbReference type="ARBA" id="ARBA00022803"/>
    </source>
</evidence>
<keyword evidence="5" id="KW-1185">Reference proteome</keyword>
<evidence type="ECO:0000313" key="5">
    <source>
        <dbReference type="Proteomes" id="UP001597241"/>
    </source>
</evidence>
<evidence type="ECO:0000256" key="3">
    <source>
        <dbReference type="PROSITE-ProRule" id="PRU00339"/>
    </source>
</evidence>
<dbReference type="Gene3D" id="1.25.40.10">
    <property type="entry name" value="Tetratricopeptide repeat domain"/>
    <property type="match status" value="2"/>
</dbReference>
<sequence>MKKQLLILSAFLISMTVFGQKDELKMASKAIDAKDYAKAMTVINQAEGLVENADQKTKAKFYYLKALALYQGGSKQADLKKVSAAFNDVVEFEKESNKLKYTSEINGLSQKLVEGTVNEASEAYQKAVENQADADYKLAAEKFYTVYSLSPKDTMFLDNSAFLFNKAKDYENSIKYSQELLDIGYTGITTEYIATGIDGKDITYPDKKTMDAQVRLKVASNPRVEPKESRRNIFYNILAENNVSIEDYDAALEVIAKGREEFPKNFQLLITEANIYFKKGNKVKFKELLEEAVQIDPTNVSLYQNIGIMYKNENNIDEAMKNFNKVLELDPNNSDAYNNIGATILDKTKPLQEEMNKSLSDFDKYDRLLNEQKEIYKESLPYYEKAYELNKSNISVVQILVGLYENLDMSSELTEMQAVYDSLKE</sequence>
<dbReference type="PROSITE" id="PS50005">
    <property type="entry name" value="TPR"/>
    <property type="match status" value="1"/>
</dbReference>
<protein>
    <submittedName>
        <fullName evidence="4">Tetratricopeptide repeat protein</fullName>
    </submittedName>
</protein>
<dbReference type="SMART" id="SM00028">
    <property type="entry name" value="TPR"/>
    <property type="match status" value="4"/>
</dbReference>